<evidence type="ECO:0000256" key="7">
    <source>
        <dbReference type="ARBA" id="ARBA00022797"/>
    </source>
</evidence>
<dbReference type="Pfam" id="PF00108">
    <property type="entry name" value="Thiolase_N"/>
    <property type="match status" value="1"/>
</dbReference>
<reference evidence="15 16" key="1">
    <citation type="submission" date="2018-06" db="EMBL/GenBank/DDBJ databases">
        <title>The genome of Pseudomonas putida NX-1, a lignin degrader.</title>
        <authorList>
            <person name="Xu Z."/>
        </authorList>
    </citation>
    <scope>NUCLEOTIDE SEQUENCE [LARGE SCALE GENOMIC DNA]</scope>
    <source>
        <strain evidence="15 16">NX-1</strain>
    </source>
</reference>
<dbReference type="Pfam" id="PF02803">
    <property type="entry name" value="Thiolase_C"/>
    <property type="match status" value="1"/>
</dbReference>
<organism evidence="15 16">
    <name type="scientific">Pseudomonas putida</name>
    <name type="common">Arthrobacter siderocapsulatus</name>
    <dbReference type="NCBI Taxonomy" id="303"/>
    <lineage>
        <taxon>Bacteria</taxon>
        <taxon>Pseudomonadati</taxon>
        <taxon>Pseudomonadota</taxon>
        <taxon>Gammaproteobacteria</taxon>
        <taxon>Pseudomonadales</taxon>
        <taxon>Pseudomonadaceae</taxon>
        <taxon>Pseudomonas</taxon>
    </lineage>
</organism>
<evidence type="ECO:0000256" key="8">
    <source>
        <dbReference type="ARBA" id="ARBA00023315"/>
    </source>
</evidence>
<dbReference type="PROSITE" id="PS00737">
    <property type="entry name" value="THIOLASE_2"/>
    <property type="match status" value="1"/>
</dbReference>
<evidence type="ECO:0000256" key="6">
    <source>
        <dbReference type="ARBA" id="ARBA00022679"/>
    </source>
</evidence>
<accession>A0AAD0L9W8</accession>
<dbReference type="PANTHER" id="PTHR18919:SF107">
    <property type="entry name" value="ACETYL-COA ACETYLTRANSFERASE, CYTOSOLIC"/>
    <property type="match status" value="1"/>
</dbReference>
<evidence type="ECO:0000256" key="3">
    <source>
        <dbReference type="ARBA" id="ARBA00010982"/>
    </source>
</evidence>
<keyword evidence="8 12" id="KW-0012">Acyltransferase</keyword>
<dbReference type="GO" id="GO:0019619">
    <property type="term" value="P:3,4-dihydroxybenzoate catabolic process"/>
    <property type="evidence" value="ECO:0007669"/>
    <property type="project" value="InterPro"/>
</dbReference>
<evidence type="ECO:0000256" key="4">
    <source>
        <dbReference type="ARBA" id="ARBA00012233"/>
    </source>
</evidence>
<dbReference type="InterPro" id="IPR012793">
    <property type="entry name" value="PcaF"/>
</dbReference>
<dbReference type="GO" id="GO:0033812">
    <property type="term" value="F:3-oxoadipyl-CoA thiolase activity"/>
    <property type="evidence" value="ECO:0007669"/>
    <property type="project" value="UniProtKB-EC"/>
</dbReference>
<feature type="active site" description="Acyl-thioester intermediate" evidence="11">
    <location>
        <position position="90"/>
    </location>
</feature>
<feature type="domain" description="Thiolase N-terminal" evidence="13">
    <location>
        <begin position="4"/>
        <end position="267"/>
    </location>
</feature>
<evidence type="ECO:0000313" key="16">
    <source>
        <dbReference type="Proteomes" id="UP000251617"/>
    </source>
</evidence>
<sequence>MRDVFICDAIRTPIGRFGGALAGVRADDLAAVPLKALVERNPQVRWDQLDEVFLGCANQAGEDNRNVARMALLLAGLPESIPGVTLNRLCASGMDAVGTAFRAIASGEMELAIAGGVESMSRAPFVMGKAESGYSRNMKLEDTTIGWRFINPLMKAQYGVDAMPETADNVADDHRVSRADQDAFALRSQQKAAAAQAAGFFAEEIVPVRIVHKKGETLVEQDEHLRPDTTLEALARLKPVNGADKTVTAGNASGVNDGAAALILASADAVKKHGLTPRARVLGMASAGVAPRVMGIGPVPAVRKLTERLGIAVADFDVIELNEAFASQGLAVLRELGVADDAPQVNPNGGAIALGHPLGMSGARLVLTALHQLEKSGGRKGLATMCVGVGQGLALAIERV</sequence>
<dbReference type="InterPro" id="IPR020613">
    <property type="entry name" value="Thiolase_CS"/>
</dbReference>
<dbReference type="SUPFAM" id="SSF53901">
    <property type="entry name" value="Thiolase-like"/>
    <property type="match status" value="2"/>
</dbReference>
<proteinExistence type="inferred from homology"/>
<dbReference type="NCBIfam" id="NF006551">
    <property type="entry name" value="PRK09050.1"/>
    <property type="match status" value="1"/>
</dbReference>
<evidence type="ECO:0000313" key="15">
    <source>
        <dbReference type="EMBL" id="AXA26486.1"/>
    </source>
</evidence>
<evidence type="ECO:0000256" key="11">
    <source>
        <dbReference type="PIRSR" id="PIRSR000429-1"/>
    </source>
</evidence>
<feature type="active site" description="Proton acceptor" evidence="11">
    <location>
        <position position="386"/>
    </location>
</feature>
<evidence type="ECO:0000256" key="9">
    <source>
        <dbReference type="ARBA" id="ARBA00041222"/>
    </source>
</evidence>
<gene>
    <name evidence="15" type="primary">pcaF</name>
    <name evidence="15" type="ORF">C1S65_21095</name>
</gene>
<dbReference type="PANTHER" id="PTHR18919">
    <property type="entry name" value="ACETYL-COA C-ACYLTRANSFERASE"/>
    <property type="match status" value="1"/>
</dbReference>
<dbReference type="FunFam" id="3.40.47.10:FF:000010">
    <property type="entry name" value="Acetyl-CoA acetyltransferase (Thiolase)"/>
    <property type="match status" value="1"/>
</dbReference>
<dbReference type="PROSITE" id="PS00098">
    <property type="entry name" value="THIOLASE_1"/>
    <property type="match status" value="1"/>
</dbReference>
<keyword evidence="6 12" id="KW-0808">Transferase</keyword>
<feature type="active site" description="Proton acceptor" evidence="11">
    <location>
        <position position="356"/>
    </location>
</feature>
<evidence type="ECO:0000259" key="13">
    <source>
        <dbReference type="Pfam" id="PF00108"/>
    </source>
</evidence>
<dbReference type="NCBIfam" id="TIGR01930">
    <property type="entry name" value="AcCoA-C-Actrans"/>
    <property type="match status" value="1"/>
</dbReference>
<keyword evidence="7" id="KW-0058">Aromatic hydrocarbons catabolism</keyword>
<feature type="domain" description="Thiolase C-terminal" evidence="14">
    <location>
        <begin position="276"/>
        <end position="399"/>
    </location>
</feature>
<evidence type="ECO:0000256" key="12">
    <source>
        <dbReference type="RuleBase" id="RU003557"/>
    </source>
</evidence>
<protein>
    <recommendedName>
        <fullName evidence="5">Beta-ketoadipyl-CoA thiolase</fullName>
        <ecNumber evidence="4">2.3.1.174</ecNumber>
    </recommendedName>
    <alternativeName>
        <fullName evidence="9">3-oxoadipyl-CoA thiolase</fullName>
    </alternativeName>
</protein>
<comment type="catalytic activity">
    <reaction evidence="10">
        <text>succinyl-CoA + acetyl-CoA = 3-oxoadipyl-CoA + CoA</text>
        <dbReference type="Rhea" id="RHEA:19481"/>
        <dbReference type="ChEBI" id="CHEBI:57287"/>
        <dbReference type="ChEBI" id="CHEBI:57288"/>
        <dbReference type="ChEBI" id="CHEBI:57292"/>
        <dbReference type="ChEBI" id="CHEBI:57348"/>
        <dbReference type="EC" id="2.3.1.174"/>
    </reaction>
</comment>
<dbReference type="AlphaFoldDB" id="A0AAD0L9W8"/>
<comment type="pathway">
    <text evidence="2">Aromatic compound metabolism; beta-ketoadipate pathway; acetyl-CoA and succinyl-CoA from 3-oxoadipate: step 2/2.</text>
</comment>
<dbReference type="InterPro" id="IPR016039">
    <property type="entry name" value="Thiolase-like"/>
</dbReference>
<evidence type="ECO:0000259" key="14">
    <source>
        <dbReference type="Pfam" id="PF02803"/>
    </source>
</evidence>
<dbReference type="Gene3D" id="3.40.47.10">
    <property type="match status" value="1"/>
</dbReference>
<comment type="similarity">
    <text evidence="3 12">Belongs to the thiolase-like superfamily. Thiolase family.</text>
</comment>
<dbReference type="EMBL" id="CP030750">
    <property type="protein sequence ID" value="AXA26486.1"/>
    <property type="molecule type" value="Genomic_DNA"/>
</dbReference>
<evidence type="ECO:0000256" key="1">
    <source>
        <dbReference type="ARBA" id="ARBA00003720"/>
    </source>
</evidence>
<dbReference type="PROSITE" id="PS00099">
    <property type="entry name" value="THIOLASE_3"/>
    <property type="match status" value="1"/>
</dbReference>
<dbReference type="Proteomes" id="UP000251617">
    <property type="component" value="Chromosome"/>
</dbReference>
<dbReference type="CDD" id="cd00751">
    <property type="entry name" value="thiolase"/>
    <property type="match status" value="1"/>
</dbReference>
<dbReference type="NCBIfam" id="TIGR02430">
    <property type="entry name" value="pcaF"/>
    <property type="match status" value="1"/>
</dbReference>
<dbReference type="InterPro" id="IPR020617">
    <property type="entry name" value="Thiolase_C"/>
</dbReference>
<evidence type="ECO:0000256" key="2">
    <source>
        <dbReference type="ARBA" id="ARBA00005071"/>
    </source>
</evidence>
<dbReference type="InterPro" id="IPR020615">
    <property type="entry name" value="Thiolase_acyl_enz_int_AS"/>
</dbReference>
<evidence type="ECO:0000256" key="10">
    <source>
        <dbReference type="ARBA" id="ARBA00048527"/>
    </source>
</evidence>
<dbReference type="EC" id="2.3.1.174" evidence="4"/>
<evidence type="ECO:0000256" key="5">
    <source>
        <dbReference type="ARBA" id="ARBA00016181"/>
    </source>
</evidence>
<dbReference type="PIRSF" id="PIRSF000429">
    <property type="entry name" value="Ac-CoA_Ac_transf"/>
    <property type="match status" value="1"/>
</dbReference>
<dbReference type="InterPro" id="IPR020616">
    <property type="entry name" value="Thiolase_N"/>
</dbReference>
<name>A0AAD0L9W8_PSEPU</name>
<dbReference type="InterPro" id="IPR020610">
    <property type="entry name" value="Thiolase_AS"/>
</dbReference>
<dbReference type="InterPro" id="IPR002155">
    <property type="entry name" value="Thiolase"/>
</dbReference>
<comment type="function">
    <text evidence="1">Catalyzes thiolytic cleavage of beta-ketoadipyl-CoA to succinyl-CoA and acetyl-CoA.</text>
</comment>